<accession>A0AAV7RRT5</accession>
<gene>
    <name evidence="2" type="ORF">NDU88_007438</name>
</gene>
<evidence type="ECO:0000313" key="3">
    <source>
        <dbReference type="Proteomes" id="UP001066276"/>
    </source>
</evidence>
<name>A0AAV7RRT5_PLEWA</name>
<reference evidence="2" key="1">
    <citation type="journal article" date="2022" name="bioRxiv">
        <title>Sequencing and chromosome-scale assembly of the giantPleurodeles waltlgenome.</title>
        <authorList>
            <person name="Brown T."/>
            <person name="Elewa A."/>
            <person name="Iarovenko S."/>
            <person name="Subramanian E."/>
            <person name="Araus A.J."/>
            <person name="Petzold A."/>
            <person name="Susuki M."/>
            <person name="Suzuki K.-i.T."/>
            <person name="Hayashi T."/>
            <person name="Toyoda A."/>
            <person name="Oliveira C."/>
            <person name="Osipova E."/>
            <person name="Leigh N.D."/>
            <person name="Simon A."/>
            <person name="Yun M.H."/>
        </authorList>
    </citation>
    <scope>NUCLEOTIDE SEQUENCE</scope>
    <source>
        <strain evidence="2">20211129_DDA</strain>
        <tissue evidence="2">Liver</tissue>
    </source>
</reference>
<feature type="region of interest" description="Disordered" evidence="1">
    <location>
        <begin position="50"/>
        <end position="85"/>
    </location>
</feature>
<sequence>MPVHDCILTRELSRTETLGPGVETCGQDGGYWRRAALEVRKVRNLTSRVALRGDNGGSTGRDSTGEETACGRQKNLAPVIKSGGI</sequence>
<keyword evidence="3" id="KW-1185">Reference proteome</keyword>
<comment type="caution">
    <text evidence="2">The sequence shown here is derived from an EMBL/GenBank/DDBJ whole genome shotgun (WGS) entry which is preliminary data.</text>
</comment>
<evidence type="ECO:0000313" key="2">
    <source>
        <dbReference type="EMBL" id="KAJ1154695.1"/>
    </source>
</evidence>
<dbReference type="Proteomes" id="UP001066276">
    <property type="component" value="Chromosome 5"/>
</dbReference>
<dbReference type="EMBL" id="JANPWB010000009">
    <property type="protein sequence ID" value="KAJ1154695.1"/>
    <property type="molecule type" value="Genomic_DNA"/>
</dbReference>
<protein>
    <submittedName>
        <fullName evidence="2">Uncharacterized protein</fullName>
    </submittedName>
</protein>
<proteinExistence type="predicted"/>
<evidence type="ECO:0000256" key="1">
    <source>
        <dbReference type="SAM" id="MobiDB-lite"/>
    </source>
</evidence>
<dbReference type="AlphaFoldDB" id="A0AAV7RRT5"/>
<organism evidence="2 3">
    <name type="scientific">Pleurodeles waltl</name>
    <name type="common">Iberian ribbed newt</name>
    <dbReference type="NCBI Taxonomy" id="8319"/>
    <lineage>
        <taxon>Eukaryota</taxon>
        <taxon>Metazoa</taxon>
        <taxon>Chordata</taxon>
        <taxon>Craniata</taxon>
        <taxon>Vertebrata</taxon>
        <taxon>Euteleostomi</taxon>
        <taxon>Amphibia</taxon>
        <taxon>Batrachia</taxon>
        <taxon>Caudata</taxon>
        <taxon>Salamandroidea</taxon>
        <taxon>Salamandridae</taxon>
        <taxon>Pleurodelinae</taxon>
        <taxon>Pleurodeles</taxon>
    </lineage>
</organism>